<dbReference type="PROSITE" id="PS50026">
    <property type="entry name" value="EGF_3"/>
    <property type="match status" value="1"/>
</dbReference>
<evidence type="ECO:0000256" key="3">
    <source>
        <dbReference type="SAM" id="Phobius"/>
    </source>
</evidence>
<dbReference type="Proteomes" id="UP000275078">
    <property type="component" value="Unassembled WGS sequence"/>
</dbReference>
<dbReference type="PROSITE" id="PS00022">
    <property type="entry name" value="EGF_1"/>
    <property type="match status" value="1"/>
</dbReference>
<evidence type="ECO:0000313" key="5">
    <source>
        <dbReference type="EMBL" id="RPA86882.1"/>
    </source>
</evidence>
<comment type="caution">
    <text evidence="1">Lacks conserved residue(s) required for the propagation of feature annotation.</text>
</comment>
<feature type="compositionally biased region" description="Low complexity" evidence="2">
    <location>
        <begin position="90"/>
        <end position="114"/>
    </location>
</feature>
<feature type="disulfide bond" evidence="1">
    <location>
        <begin position="594"/>
        <end position="603"/>
    </location>
</feature>
<feature type="region of interest" description="Disordered" evidence="2">
    <location>
        <begin position="238"/>
        <end position="295"/>
    </location>
</feature>
<keyword evidence="1" id="KW-1015">Disulfide bond</keyword>
<accession>A0A3N4IL65</accession>
<dbReference type="Gene3D" id="2.10.25.10">
    <property type="entry name" value="Laminin"/>
    <property type="match status" value="1"/>
</dbReference>
<dbReference type="EMBL" id="ML119648">
    <property type="protein sequence ID" value="RPA86882.1"/>
    <property type="molecule type" value="Genomic_DNA"/>
</dbReference>
<evidence type="ECO:0000313" key="6">
    <source>
        <dbReference type="Proteomes" id="UP000275078"/>
    </source>
</evidence>
<keyword evidence="1" id="KW-0245">EGF-like domain</keyword>
<evidence type="ECO:0000256" key="2">
    <source>
        <dbReference type="SAM" id="MobiDB-lite"/>
    </source>
</evidence>
<feature type="compositionally biased region" description="Polar residues" evidence="2">
    <location>
        <begin position="345"/>
        <end position="357"/>
    </location>
</feature>
<dbReference type="PANTHER" id="PTHR17178:SF0">
    <property type="entry name" value="SERGLYCIN"/>
    <property type="match status" value="1"/>
</dbReference>
<dbReference type="InterPro" id="IPR000742">
    <property type="entry name" value="EGF"/>
</dbReference>
<sequence>MASRGGYGMDQGYSRGRGVIPPIPEEDREERGYNRSPQYNRPEDNPNWPLPAEPLPSLIPQPPRVRGDYGMPPVRPFPAMQNSGPGPLYPQAAPAPRQLRPEQPQQFQQQFQQREPQRSPANFNYNPPANVGRPVLVSMPRRNQSVDVTVENTYSSPHLGFPNAHTSTLSPTPSDFPFPDNLASPNPPVPAMTKGRGDIPSSIYSAQASPMLPPQRPGSSSRASVSSYASSNVIPSAWAPVRDGRGNTDSFGVPRNGPVPFNPRDTGLNFDTRDTQYTDAYAPPSQSDTEGSDSRIGYAVSTDFGAPGRAPAPTQGDAGYGYFLKPETVSRQIGSEIYLMPSAARDSQLTVSSSGEQSNDRKLVYSMTPSPGPGGDDDLNEDPITTKLKARGQFSRKAPAGLDIGKVKDAEARGSLTSLPDLIRRATKLATALDTGTRPGSRLGRASIDDFKVMMSDSSSKRPRKSSFMMLQINEDEKEGGPAHGTRSSSASGWPTFPSEGPTMPTSPQKKPRRRICGLPAWAFWLLLILGIIVVAAAIVVPIQLVTLARKSDEKATAQPSTNNTTLAVKCRRTNPCQNGGINVADSNFCGCVCTDGFTGSQCQLAPQPECGTFSSFAPRGGIQNATVGTALPKYMKLGLQSFDFGLDPAMLLAVFNSQNVSCSTQNYLITFMGSDGTTPAATAPAITNEDGLIVADPSAPTVPISQTVLEFARVAVLRYAQELRVENVTTIHDALEGNFRGGKDFGEIVFGGGNSVQLDSRLITINGTVLGDGSAAAGTPATTPLEIELPKELKAPQ</sequence>
<evidence type="ECO:0000259" key="4">
    <source>
        <dbReference type="PROSITE" id="PS50026"/>
    </source>
</evidence>
<organism evidence="5 6">
    <name type="scientific">Ascobolus immersus RN42</name>
    <dbReference type="NCBI Taxonomy" id="1160509"/>
    <lineage>
        <taxon>Eukaryota</taxon>
        <taxon>Fungi</taxon>
        <taxon>Dikarya</taxon>
        <taxon>Ascomycota</taxon>
        <taxon>Pezizomycotina</taxon>
        <taxon>Pezizomycetes</taxon>
        <taxon>Pezizales</taxon>
        <taxon>Ascobolaceae</taxon>
        <taxon>Ascobolus</taxon>
    </lineage>
</organism>
<dbReference type="PANTHER" id="PTHR17178">
    <property type="entry name" value="SECRETORY GRANULE PROTEOGLYCAN CORE PROTEIN"/>
    <property type="match status" value="1"/>
</dbReference>
<keyword evidence="6" id="KW-1185">Reference proteome</keyword>
<feature type="transmembrane region" description="Helical" evidence="3">
    <location>
        <begin position="522"/>
        <end position="546"/>
    </location>
</feature>
<keyword evidence="3" id="KW-0812">Transmembrane</keyword>
<evidence type="ECO:0000256" key="1">
    <source>
        <dbReference type="PROSITE-ProRule" id="PRU00076"/>
    </source>
</evidence>
<keyword evidence="3" id="KW-1133">Transmembrane helix</keyword>
<feature type="domain" description="EGF-like" evidence="4">
    <location>
        <begin position="567"/>
        <end position="604"/>
    </location>
</feature>
<protein>
    <recommendedName>
        <fullName evidence="4">EGF-like domain-containing protein</fullName>
    </recommendedName>
</protein>
<dbReference type="OrthoDB" id="283575at2759"/>
<feature type="compositionally biased region" description="Pro residues" evidence="2">
    <location>
        <begin position="48"/>
        <end position="63"/>
    </location>
</feature>
<keyword evidence="3" id="KW-0472">Membrane</keyword>
<dbReference type="AlphaFoldDB" id="A0A3N4IL65"/>
<feature type="region of interest" description="Disordered" evidence="2">
    <location>
        <begin position="1"/>
        <end position="133"/>
    </location>
</feature>
<proteinExistence type="predicted"/>
<reference evidence="5 6" key="1">
    <citation type="journal article" date="2018" name="Nat. Ecol. Evol.">
        <title>Pezizomycetes genomes reveal the molecular basis of ectomycorrhizal truffle lifestyle.</title>
        <authorList>
            <person name="Murat C."/>
            <person name="Payen T."/>
            <person name="Noel B."/>
            <person name="Kuo A."/>
            <person name="Morin E."/>
            <person name="Chen J."/>
            <person name="Kohler A."/>
            <person name="Krizsan K."/>
            <person name="Balestrini R."/>
            <person name="Da Silva C."/>
            <person name="Montanini B."/>
            <person name="Hainaut M."/>
            <person name="Levati E."/>
            <person name="Barry K.W."/>
            <person name="Belfiori B."/>
            <person name="Cichocki N."/>
            <person name="Clum A."/>
            <person name="Dockter R.B."/>
            <person name="Fauchery L."/>
            <person name="Guy J."/>
            <person name="Iotti M."/>
            <person name="Le Tacon F."/>
            <person name="Lindquist E.A."/>
            <person name="Lipzen A."/>
            <person name="Malagnac F."/>
            <person name="Mello A."/>
            <person name="Molinier V."/>
            <person name="Miyauchi S."/>
            <person name="Poulain J."/>
            <person name="Riccioni C."/>
            <person name="Rubini A."/>
            <person name="Sitrit Y."/>
            <person name="Splivallo R."/>
            <person name="Traeger S."/>
            <person name="Wang M."/>
            <person name="Zifcakova L."/>
            <person name="Wipf D."/>
            <person name="Zambonelli A."/>
            <person name="Paolocci F."/>
            <person name="Nowrousian M."/>
            <person name="Ottonello S."/>
            <person name="Baldrian P."/>
            <person name="Spatafora J.W."/>
            <person name="Henrissat B."/>
            <person name="Nagy L.G."/>
            <person name="Aury J.M."/>
            <person name="Wincker P."/>
            <person name="Grigoriev I.V."/>
            <person name="Bonfante P."/>
            <person name="Martin F.M."/>
        </authorList>
    </citation>
    <scope>NUCLEOTIDE SEQUENCE [LARGE SCALE GENOMIC DNA]</scope>
    <source>
        <strain evidence="5 6">RN42</strain>
    </source>
</reference>
<feature type="region of interest" description="Disordered" evidence="2">
    <location>
        <begin position="477"/>
        <end position="512"/>
    </location>
</feature>
<gene>
    <name evidence="5" type="ORF">BJ508DRAFT_321453</name>
</gene>
<name>A0A3N4IL65_ASCIM</name>
<dbReference type="CDD" id="cd00054">
    <property type="entry name" value="EGF_CA"/>
    <property type="match status" value="1"/>
</dbReference>
<dbReference type="STRING" id="1160509.A0A3N4IL65"/>
<feature type="region of interest" description="Disordered" evidence="2">
    <location>
        <begin position="344"/>
        <end position="363"/>
    </location>
</feature>
<dbReference type="PROSITE" id="PS01186">
    <property type="entry name" value="EGF_2"/>
    <property type="match status" value="1"/>
</dbReference>